<dbReference type="AlphaFoldDB" id="A0A328CBQ7"/>
<evidence type="ECO:0000313" key="6">
    <source>
        <dbReference type="Proteomes" id="UP000249169"/>
    </source>
</evidence>
<evidence type="ECO:0000313" key="5">
    <source>
        <dbReference type="EMBL" id="RAL22957.1"/>
    </source>
</evidence>
<dbReference type="EMBL" id="QHKO01000003">
    <property type="protein sequence ID" value="RAL22957.1"/>
    <property type="molecule type" value="Genomic_DNA"/>
</dbReference>
<evidence type="ECO:0000256" key="3">
    <source>
        <dbReference type="SAM" id="SignalP"/>
    </source>
</evidence>
<keyword evidence="1" id="KW-0802">TPR repeat</keyword>
<evidence type="ECO:0000259" key="4">
    <source>
        <dbReference type="Pfam" id="PF08308"/>
    </source>
</evidence>
<feature type="transmembrane region" description="Helical" evidence="2">
    <location>
        <begin position="289"/>
        <end position="310"/>
    </location>
</feature>
<feature type="repeat" description="TPR" evidence="1">
    <location>
        <begin position="56"/>
        <end position="89"/>
    </location>
</feature>
<gene>
    <name evidence="5" type="ORF">DL240_08685</name>
</gene>
<reference evidence="5 6" key="1">
    <citation type="submission" date="2018-05" db="EMBL/GenBank/DDBJ databases">
        <title>Lujinxingia marina gen. nov. sp. nov., a new facultative anaerobic member of the class Deltaproteobacteria, and proposal of Lujinxingaceae fam. nov.</title>
        <authorList>
            <person name="Li C.-M."/>
        </authorList>
    </citation>
    <scope>NUCLEOTIDE SEQUENCE [LARGE SCALE GENOMIC DNA]</scope>
    <source>
        <strain evidence="5 6">B210</strain>
    </source>
</reference>
<keyword evidence="3" id="KW-0732">Signal</keyword>
<dbReference type="SUPFAM" id="SSF48452">
    <property type="entry name" value="TPR-like"/>
    <property type="match status" value="1"/>
</dbReference>
<dbReference type="PROSITE" id="PS50005">
    <property type="entry name" value="TPR"/>
    <property type="match status" value="1"/>
</dbReference>
<feature type="signal peptide" evidence="3">
    <location>
        <begin position="1"/>
        <end position="37"/>
    </location>
</feature>
<name>A0A328CBQ7_9DELT</name>
<dbReference type="Proteomes" id="UP000249169">
    <property type="component" value="Unassembled WGS sequence"/>
</dbReference>
<keyword evidence="2" id="KW-0472">Membrane</keyword>
<dbReference type="Pfam" id="PF08308">
    <property type="entry name" value="PEGA"/>
    <property type="match status" value="1"/>
</dbReference>
<dbReference type="InterPro" id="IPR013229">
    <property type="entry name" value="PEGA"/>
</dbReference>
<evidence type="ECO:0000256" key="1">
    <source>
        <dbReference type="PROSITE-ProRule" id="PRU00339"/>
    </source>
</evidence>
<keyword evidence="2" id="KW-0812">Transmembrane</keyword>
<dbReference type="Gene3D" id="1.25.40.10">
    <property type="entry name" value="Tetratricopeptide repeat domain"/>
    <property type="match status" value="1"/>
</dbReference>
<accession>A0A328CBQ7</accession>
<keyword evidence="6" id="KW-1185">Reference proteome</keyword>
<evidence type="ECO:0000256" key="2">
    <source>
        <dbReference type="SAM" id="Phobius"/>
    </source>
</evidence>
<dbReference type="InterPro" id="IPR019734">
    <property type="entry name" value="TPR_rpt"/>
</dbReference>
<organism evidence="5 6">
    <name type="scientific">Lujinxingia litoralis</name>
    <dbReference type="NCBI Taxonomy" id="2211119"/>
    <lineage>
        <taxon>Bacteria</taxon>
        <taxon>Deltaproteobacteria</taxon>
        <taxon>Bradymonadales</taxon>
        <taxon>Lujinxingiaceae</taxon>
        <taxon>Lujinxingia</taxon>
    </lineage>
</organism>
<feature type="domain" description="PEGA" evidence="4">
    <location>
        <begin position="146"/>
        <end position="215"/>
    </location>
</feature>
<keyword evidence="2" id="KW-1133">Transmembrane helix</keyword>
<dbReference type="InterPro" id="IPR011990">
    <property type="entry name" value="TPR-like_helical_dom_sf"/>
</dbReference>
<feature type="chain" id="PRO_5016379565" description="PEGA domain-containing protein" evidence="3">
    <location>
        <begin position="38"/>
        <end position="344"/>
    </location>
</feature>
<comment type="caution">
    <text evidence="5">The sequence shown here is derived from an EMBL/GenBank/DDBJ whole genome shotgun (WGS) entry which is preliminary data.</text>
</comment>
<proteinExistence type="predicted"/>
<protein>
    <recommendedName>
        <fullName evidence="4">PEGA domain-containing protein</fullName>
    </recommendedName>
</protein>
<sequence length="344" mass="37036">MLMSPSFLSNICRGNRRSGAMLAMLLALCLWSPTARAQTPPQECPDYLTPDLRHDPRSLTMVGVACFEAGHYEAALRYYLQAYKLAPDPLLRGAIGRSLHELGVWGPARHFYLGYLATPDADSPSAERIRERVAQLESALRDDAATLEVRSEPAGATAHLELEHGAWVDLGPTPVNTRVRPGRYQVVLTHPGYKTRREKVSVGAGRNARLEETLVSEAAAFDVSAASWRRGGTWTMAASAPVAVAGTAMLILASQNAAAARDAEYQIEDSDALERRQTELLARGDRYRAWGTTGAAVGAAGVLTGLVLYLSANRLANPGRGAEDTAATLLPELGPNYAGLRIAF</sequence>